<gene>
    <name evidence="1" type="ORF">CEXT_589241</name>
</gene>
<accession>A0AAV4MMJ3</accession>
<dbReference type="AlphaFoldDB" id="A0AAV4MMJ3"/>
<comment type="caution">
    <text evidence="1">The sequence shown here is derived from an EMBL/GenBank/DDBJ whole genome shotgun (WGS) entry which is preliminary data.</text>
</comment>
<dbReference type="Proteomes" id="UP001054945">
    <property type="component" value="Unassembled WGS sequence"/>
</dbReference>
<reference evidence="1 2" key="1">
    <citation type="submission" date="2021-06" db="EMBL/GenBank/DDBJ databases">
        <title>Caerostris extrusa draft genome.</title>
        <authorList>
            <person name="Kono N."/>
            <person name="Arakawa K."/>
        </authorList>
    </citation>
    <scope>NUCLEOTIDE SEQUENCE [LARGE SCALE GENOMIC DNA]</scope>
</reference>
<keyword evidence="2" id="KW-1185">Reference proteome</keyword>
<evidence type="ECO:0000313" key="2">
    <source>
        <dbReference type="Proteomes" id="UP001054945"/>
    </source>
</evidence>
<evidence type="ECO:0000313" key="1">
    <source>
        <dbReference type="EMBL" id="GIX73621.1"/>
    </source>
</evidence>
<organism evidence="1 2">
    <name type="scientific">Caerostris extrusa</name>
    <name type="common">Bark spider</name>
    <name type="synonym">Caerostris bankana</name>
    <dbReference type="NCBI Taxonomy" id="172846"/>
    <lineage>
        <taxon>Eukaryota</taxon>
        <taxon>Metazoa</taxon>
        <taxon>Ecdysozoa</taxon>
        <taxon>Arthropoda</taxon>
        <taxon>Chelicerata</taxon>
        <taxon>Arachnida</taxon>
        <taxon>Araneae</taxon>
        <taxon>Araneomorphae</taxon>
        <taxon>Entelegynae</taxon>
        <taxon>Araneoidea</taxon>
        <taxon>Araneidae</taxon>
        <taxon>Caerostris</taxon>
    </lineage>
</organism>
<name>A0AAV4MMJ3_CAEEX</name>
<feature type="non-terminal residue" evidence="1">
    <location>
        <position position="1"/>
    </location>
</feature>
<proteinExistence type="predicted"/>
<dbReference type="EMBL" id="BPLR01002433">
    <property type="protein sequence ID" value="GIX73621.1"/>
    <property type="molecule type" value="Genomic_DNA"/>
</dbReference>
<protein>
    <submittedName>
        <fullName evidence="1">Uncharacterized protein</fullName>
    </submittedName>
</protein>
<sequence length="62" mass="6942">NDSFLFSLSRGGLASDHVLDVWTTRDRGDFPLSLHSEIKEMTARAALVFDHLEATYREGVSC</sequence>